<dbReference type="CDD" id="cd00483">
    <property type="entry name" value="HPPK"/>
    <property type="match status" value="1"/>
</dbReference>
<evidence type="ECO:0000256" key="10">
    <source>
        <dbReference type="ARBA" id="ARBA00029409"/>
    </source>
</evidence>
<proteinExistence type="inferred from homology"/>
<keyword evidence="6" id="KW-0547">Nucleotide-binding</keyword>
<keyword evidence="5" id="KW-0808">Transferase</keyword>
<dbReference type="InterPro" id="IPR000550">
    <property type="entry name" value="Hppk"/>
</dbReference>
<comment type="pathway">
    <text evidence="1">Cofactor biosynthesis; tetrahydrofolate biosynthesis; 2-amino-4-hydroxy-6-hydroxymethyl-7,8-dihydropteridine diphosphate from 7,8-dihydroneopterin triphosphate: step 4/4.</text>
</comment>
<evidence type="ECO:0000256" key="4">
    <source>
        <dbReference type="ARBA" id="ARBA00016218"/>
    </source>
</evidence>
<dbReference type="UniPathway" id="UPA00077">
    <property type="reaction ID" value="UER00155"/>
</dbReference>
<comment type="similarity">
    <text evidence="2">Belongs to the HPPK family.</text>
</comment>
<dbReference type="InterPro" id="IPR035907">
    <property type="entry name" value="Hppk_sf"/>
</dbReference>
<dbReference type="STRING" id="483547.GSUB_01810"/>
<evidence type="ECO:0000256" key="3">
    <source>
        <dbReference type="ARBA" id="ARBA00013253"/>
    </source>
</evidence>
<evidence type="ECO:0000256" key="5">
    <source>
        <dbReference type="ARBA" id="ARBA00022679"/>
    </source>
</evidence>
<comment type="function">
    <text evidence="10">Catalyzes the transfer of pyrophosphate from adenosine triphosphate (ATP) to 6-hydroxymethyl-7,8-dihydropterin, an enzymatic step in folate biosynthesis pathway.</text>
</comment>
<evidence type="ECO:0000256" key="9">
    <source>
        <dbReference type="ARBA" id="ARBA00022909"/>
    </source>
</evidence>
<dbReference type="GO" id="GO:0003848">
    <property type="term" value="F:2-amino-4-hydroxy-6-hydroxymethyldihydropteridine diphosphokinase activity"/>
    <property type="evidence" value="ECO:0007669"/>
    <property type="project" value="UniProtKB-EC"/>
</dbReference>
<dbReference type="RefSeq" id="WP_040198932.1">
    <property type="nucleotide sequence ID" value="NZ_CP010311.1"/>
</dbReference>
<dbReference type="GO" id="GO:0046656">
    <property type="term" value="P:folic acid biosynthetic process"/>
    <property type="evidence" value="ECO:0007669"/>
    <property type="project" value="UniProtKB-KW"/>
</dbReference>
<keyword evidence="9" id="KW-0289">Folate biosynthesis</keyword>
<dbReference type="NCBIfam" id="TIGR01498">
    <property type="entry name" value="folK"/>
    <property type="match status" value="1"/>
</dbReference>
<name>A0A0B5FLQ4_9BACT</name>
<evidence type="ECO:0000313" key="14">
    <source>
        <dbReference type="EMBL" id="AJF05559.1"/>
    </source>
</evidence>
<dbReference type="GO" id="GO:0046654">
    <property type="term" value="P:tetrahydrofolate biosynthetic process"/>
    <property type="evidence" value="ECO:0007669"/>
    <property type="project" value="UniProtKB-UniPathway"/>
</dbReference>
<evidence type="ECO:0000256" key="6">
    <source>
        <dbReference type="ARBA" id="ARBA00022741"/>
    </source>
</evidence>
<evidence type="ECO:0000256" key="12">
    <source>
        <dbReference type="ARBA" id="ARBA00033413"/>
    </source>
</evidence>
<dbReference type="HOGENOM" id="CLU_097916_1_2_7"/>
<dbReference type="EC" id="2.7.6.3" evidence="3"/>
<evidence type="ECO:0000256" key="7">
    <source>
        <dbReference type="ARBA" id="ARBA00022777"/>
    </source>
</evidence>
<organism evidence="14 15">
    <name type="scientific">Geoalkalibacter subterraneus</name>
    <dbReference type="NCBI Taxonomy" id="483547"/>
    <lineage>
        <taxon>Bacteria</taxon>
        <taxon>Pseudomonadati</taxon>
        <taxon>Thermodesulfobacteriota</taxon>
        <taxon>Desulfuromonadia</taxon>
        <taxon>Desulfuromonadales</taxon>
        <taxon>Geoalkalibacteraceae</taxon>
        <taxon>Geoalkalibacter</taxon>
    </lineage>
</organism>
<dbReference type="AlphaFoldDB" id="A0A0B5FLQ4"/>
<keyword evidence="8" id="KW-0067">ATP-binding</keyword>
<dbReference type="GO" id="GO:0005524">
    <property type="term" value="F:ATP binding"/>
    <property type="evidence" value="ECO:0007669"/>
    <property type="project" value="UniProtKB-KW"/>
</dbReference>
<dbReference type="Gene3D" id="3.30.70.560">
    <property type="entry name" value="7,8-Dihydro-6-hydroxymethylpterin-pyrophosphokinase HPPK"/>
    <property type="match status" value="1"/>
</dbReference>
<keyword evidence="15" id="KW-1185">Reference proteome</keyword>
<dbReference type="GO" id="GO:0016301">
    <property type="term" value="F:kinase activity"/>
    <property type="evidence" value="ECO:0007669"/>
    <property type="project" value="UniProtKB-KW"/>
</dbReference>
<evidence type="ECO:0000256" key="8">
    <source>
        <dbReference type="ARBA" id="ARBA00022840"/>
    </source>
</evidence>
<keyword evidence="7" id="KW-0418">Kinase</keyword>
<dbReference type="PANTHER" id="PTHR43071">
    <property type="entry name" value="2-AMINO-4-HYDROXY-6-HYDROXYMETHYLDIHYDROPTERIDINE PYROPHOSPHOKINASE"/>
    <property type="match status" value="1"/>
</dbReference>
<accession>A0A0B5FLQ4</accession>
<dbReference type="SUPFAM" id="SSF55083">
    <property type="entry name" value="6-hydroxymethyl-7,8-dihydropterin pyrophosphokinase, HPPK"/>
    <property type="match status" value="1"/>
</dbReference>
<dbReference type="EMBL" id="CP010311">
    <property type="protein sequence ID" value="AJF05559.1"/>
    <property type="molecule type" value="Genomic_DNA"/>
</dbReference>
<protein>
    <recommendedName>
        <fullName evidence="4">2-amino-4-hydroxy-6-hydroxymethyldihydropteridine pyrophosphokinase</fullName>
        <ecNumber evidence="3">2.7.6.3</ecNumber>
    </recommendedName>
    <alternativeName>
        <fullName evidence="11">6-hydroxymethyl-7,8-dihydropterin pyrophosphokinase</fullName>
    </alternativeName>
    <alternativeName>
        <fullName evidence="12">7,8-dihydro-6-hydroxymethylpterin-pyrophosphokinase</fullName>
    </alternativeName>
</protein>
<dbReference type="PANTHER" id="PTHR43071:SF1">
    <property type="entry name" value="2-AMINO-4-HYDROXY-6-HYDROXYMETHYLDIHYDROPTERIDINE PYROPHOSPHOKINASE"/>
    <property type="match status" value="1"/>
</dbReference>
<evidence type="ECO:0000259" key="13">
    <source>
        <dbReference type="Pfam" id="PF01288"/>
    </source>
</evidence>
<dbReference type="KEGG" id="gsb:GSUB_01810"/>
<gene>
    <name evidence="14" type="ORF">GSUB_01810</name>
</gene>
<evidence type="ECO:0000256" key="1">
    <source>
        <dbReference type="ARBA" id="ARBA00005051"/>
    </source>
</evidence>
<dbReference type="Proteomes" id="UP000035036">
    <property type="component" value="Chromosome"/>
</dbReference>
<evidence type="ECO:0000313" key="15">
    <source>
        <dbReference type="Proteomes" id="UP000035036"/>
    </source>
</evidence>
<sequence length="167" mass="18835">MESTFIALGSNKGDREANLRGARDFLQRSEGINLLASSALYETEPVGGPPEQGLYLNAVLAATTTLTARALLELCLQVEASFRRMRSEPMAPRTLDLDILFYGDHIIDEPDLVIPHPRLHERAFVLVPLRDLAPDLVHPLLKKAVRRLLGDFEPVEERKVRLWADQW</sequence>
<evidence type="ECO:0000256" key="2">
    <source>
        <dbReference type="ARBA" id="ARBA00005810"/>
    </source>
</evidence>
<feature type="domain" description="7,8-dihydro-6-hydroxymethylpterin-pyrophosphokinase" evidence="13">
    <location>
        <begin position="5"/>
        <end position="134"/>
    </location>
</feature>
<reference evidence="14 15" key="1">
    <citation type="journal article" date="2015" name="Genome Announc.">
        <title>Genomes of Geoalkalibacter ferrihydriticus Z-0531T and Geoalkalibacter subterraneus Red1T, Two Haloalkaliphilic Metal-Reducing Deltaproteobacteria.</title>
        <authorList>
            <person name="Badalamenti J.P."/>
            <person name="Krajmalnik-Brown R."/>
            <person name="Torres C.I."/>
            <person name="Bond D.R."/>
        </authorList>
    </citation>
    <scope>NUCLEOTIDE SEQUENCE [LARGE SCALE GENOMIC DNA]</scope>
    <source>
        <strain evidence="14 15">Red1</strain>
    </source>
</reference>
<dbReference type="Pfam" id="PF01288">
    <property type="entry name" value="HPPK"/>
    <property type="match status" value="1"/>
</dbReference>
<evidence type="ECO:0000256" key="11">
    <source>
        <dbReference type="ARBA" id="ARBA00029766"/>
    </source>
</evidence>